<evidence type="ECO:0008006" key="3">
    <source>
        <dbReference type="Google" id="ProtNLM"/>
    </source>
</evidence>
<dbReference type="PANTHER" id="PTHR33050:SF7">
    <property type="entry name" value="RIBONUCLEASE H"/>
    <property type="match status" value="1"/>
</dbReference>
<comment type="caution">
    <text evidence="1">The sequence shown here is derived from an EMBL/GenBank/DDBJ whole genome shotgun (WGS) entry which is preliminary data.</text>
</comment>
<dbReference type="OrthoDB" id="5857497at2759"/>
<reference evidence="1" key="1">
    <citation type="submission" date="2018-11" db="EMBL/GenBank/DDBJ databases">
        <authorList>
            <person name="Alioto T."/>
            <person name="Alioto T."/>
        </authorList>
    </citation>
    <scope>NUCLEOTIDE SEQUENCE</scope>
</reference>
<dbReference type="Proteomes" id="UP000596742">
    <property type="component" value="Unassembled WGS sequence"/>
</dbReference>
<dbReference type="AlphaFoldDB" id="A0A8B6DSF8"/>
<name>A0A8B6DSF8_MYTGA</name>
<proteinExistence type="predicted"/>
<accession>A0A8B6DSF8</accession>
<dbReference type="PANTHER" id="PTHR33050">
    <property type="entry name" value="REVERSE TRANSCRIPTASE DOMAIN-CONTAINING PROTEIN"/>
    <property type="match status" value="1"/>
</dbReference>
<protein>
    <recommendedName>
        <fullName evidence="3">Reverse transcriptase domain-containing protein</fullName>
    </recommendedName>
</protein>
<dbReference type="EMBL" id="UYJE01003924">
    <property type="protein sequence ID" value="VDI23414.1"/>
    <property type="molecule type" value="Genomic_DNA"/>
</dbReference>
<dbReference type="InterPro" id="IPR052055">
    <property type="entry name" value="Hepadnavirus_pol/RT"/>
</dbReference>
<organism evidence="1 2">
    <name type="scientific">Mytilus galloprovincialis</name>
    <name type="common">Mediterranean mussel</name>
    <dbReference type="NCBI Taxonomy" id="29158"/>
    <lineage>
        <taxon>Eukaryota</taxon>
        <taxon>Metazoa</taxon>
        <taxon>Spiralia</taxon>
        <taxon>Lophotrochozoa</taxon>
        <taxon>Mollusca</taxon>
        <taxon>Bivalvia</taxon>
        <taxon>Autobranchia</taxon>
        <taxon>Pteriomorphia</taxon>
        <taxon>Mytilida</taxon>
        <taxon>Mytiloidea</taxon>
        <taxon>Mytilidae</taxon>
        <taxon>Mytilinae</taxon>
        <taxon>Mytilus</taxon>
    </lineage>
</organism>
<gene>
    <name evidence="1" type="ORF">MGAL_10B013242</name>
</gene>
<evidence type="ECO:0000313" key="2">
    <source>
        <dbReference type="Proteomes" id="UP000596742"/>
    </source>
</evidence>
<evidence type="ECO:0000313" key="1">
    <source>
        <dbReference type="EMBL" id="VDI23414.1"/>
    </source>
</evidence>
<sequence length="223" mass="25674">MSIPIVVYLDDGWGTAENSEICENMALQVKSDLEKSGFVVNNKKSVWTPVQIMEWLECPREFVFSDASEYAGAGYIVGSNNVTHFILWGPFNCDLFADSRNKKVSRFFSKFFTPGTSGVDAFAYDWSAFNNWIVPPIYLITRVINYMLICKAKGALVIPKWKSAVYWPMIVNRLTYEYKDYIKDFREYRNPKSFFIKGSDENSIFAKQPFNSNVLVLLVDFTT</sequence>
<keyword evidence="2" id="KW-1185">Reference proteome</keyword>